<dbReference type="InterPro" id="IPR047175">
    <property type="entry name" value="CotS-like"/>
</dbReference>
<keyword evidence="2" id="KW-0167">Capsid protein</keyword>
<protein>
    <submittedName>
        <fullName evidence="2">Spore coat protein YsxE</fullName>
    </submittedName>
</protein>
<gene>
    <name evidence="2" type="ORF">EDD68_101509</name>
</gene>
<dbReference type="OrthoDB" id="2379727at2"/>
<dbReference type="GO" id="GO:0042601">
    <property type="term" value="C:endospore-forming forespore"/>
    <property type="evidence" value="ECO:0007669"/>
    <property type="project" value="TreeGrafter"/>
</dbReference>
<dbReference type="RefSeq" id="WP_132370627.1">
    <property type="nucleotide sequence ID" value="NZ_SMAN01000001.1"/>
</dbReference>
<dbReference type="PANTHER" id="PTHR39179">
    <property type="entry name" value="SPORE COAT PROTEIN I"/>
    <property type="match status" value="1"/>
</dbReference>
<dbReference type="Pfam" id="PF01636">
    <property type="entry name" value="APH"/>
    <property type="match status" value="1"/>
</dbReference>
<dbReference type="InterPro" id="IPR002575">
    <property type="entry name" value="Aminoglycoside_PTrfase"/>
</dbReference>
<organism evidence="2 3">
    <name type="scientific">Melghiribacillus thermohalophilus</name>
    <dbReference type="NCBI Taxonomy" id="1324956"/>
    <lineage>
        <taxon>Bacteria</taxon>
        <taxon>Bacillati</taxon>
        <taxon>Bacillota</taxon>
        <taxon>Bacilli</taxon>
        <taxon>Bacillales</taxon>
        <taxon>Bacillaceae</taxon>
        <taxon>Melghiribacillus</taxon>
    </lineage>
</organism>
<feature type="domain" description="Aminoglycoside phosphotransferase" evidence="1">
    <location>
        <begin position="71"/>
        <end position="245"/>
    </location>
</feature>
<evidence type="ECO:0000259" key="1">
    <source>
        <dbReference type="Pfam" id="PF01636"/>
    </source>
</evidence>
<evidence type="ECO:0000313" key="2">
    <source>
        <dbReference type="EMBL" id="TCT27140.1"/>
    </source>
</evidence>
<keyword evidence="3" id="KW-1185">Reference proteome</keyword>
<reference evidence="2 3" key="1">
    <citation type="submission" date="2019-03" db="EMBL/GenBank/DDBJ databases">
        <title>Genomic Encyclopedia of Type Strains, Phase IV (KMG-IV): sequencing the most valuable type-strain genomes for metagenomic binning, comparative biology and taxonomic classification.</title>
        <authorList>
            <person name="Goeker M."/>
        </authorList>
    </citation>
    <scope>NUCLEOTIDE SEQUENCE [LARGE SCALE GENOMIC DNA]</scope>
    <source>
        <strain evidence="2 3">DSM 25894</strain>
    </source>
</reference>
<keyword evidence="2" id="KW-0946">Virion</keyword>
<sequence>MTTNLILARYGMFGYQKEPITPRVTKVYTGDRHVAVKKTSRHDIYPRFQMAYRLARIKKLHSIIPLYLTREQELAVQINGDWYYVMPWIEPPANSVPSIYPESFSELAAIHKKTSQVFPIDPHFYRKWIETRRSQVDESFGWFEKKIGQVENQHYMSPSGYQLCNLYPLFYDVCKKANRWYSRWYHCLSREQKMRTVLCHGALSPSHILSSMQGPVFINWESAHMGHPGEDLANLLRHSLASPRPPFDHLETGLEDYIHQLSFKKSEISWAVLHLMHTDFFFKYVNQYFNQRDRYSEVNWVQRFERFRFYFSNLMTLEQKMDHILQNQRTDD</sequence>
<dbReference type="Proteomes" id="UP000294650">
    <property type="component" value="Unassembled WGS sequence"/>
</dbReference>
<evidence type="ECO:0000313" key="3">
    <source>
        <dbReference type="Proteomes" id="UP000294650"/>
    </source>
</evidence>
<dbReference type="PANTHER" id="PTHR39179:SF3">
    <property type="entry name" value="COTS-RELATED PROTEIN"/>
    <property type="match status" value="1"/>
</dbReference>
<proteinExistence type="predicted"/>
<dbReference type="AlphaFoldDB" id="A0A4R3NDX2"/>
<dbReference type="Gene3D" id="3.90.1200.10">
    <property type="match status" value="1"/>
</dbReference>
<comment type="caution">
    <text evidence="2">The sequence shown here is derived from an EMBL/GenBank/DDBJ whole genome shotgun (WGS) entry which is preliminary data.</text>
</comment>
<name>A0A4R3NDX2_9BACI</name>
<accession>A0A4R3NDX2</accession>
<dbReference type="EMBL" id="SMAN01000001">
    <property type="protein sequence ID" value="TCT27140.1"/>
    <property type="molecule type" value="Genomic_DNA"/>
</dbReference>
<dbReference type="SUPFAM" id="SSF56112">
    <property type="entry name" value="Protein kinase-like (PK-like)"/>
    <property type="match status" value="1"/>
</dbReference>
<dbReference type="InterPro" id="IPR011009">
    <property type="entry name" value="Kinase-like_dom_sf"/>
</dbReference>